<evidence type="ECO:0000256" key="4">
    <source>
        <dbReference type="ARBA" id="ARBA00023239"/>
    </source>
</evidence>
<evidence type="ECO:0000256" key="5">
    <source>
        <dbReference type="ARBA" id="ARBA00037974"/>
    </source>
</evidence>
<evidence type="ECO:0000256" key="1">
    <source>
        <dbReference type="ARBA" id="ARBA00001933"/>
    </source>
</evidence>
<dbReference type="GO" id="GO:0047804">
    <property type="term" value="F:cysteine-S-conjugate beta-lyase activity"/>
    <property type="evidence" value="ECO:0007669"/>
    <property type="project" value="UniProtKB-EC"/>
</dbReference>
<dbReference type="InterPro" id="IPR015422">
    <property type="entry name" value="PyrdxlP-dep_Trfase_small"/>
</dbReference>
<dbReference type="SUPFAM" id="SSF53383">
    <property type="entry name" value="PLP-dependent transferases"/>
    <property type="match status" value="1"/>
</dbReference>
<dbReference type="Gene3D" id="3.40.640.10">
    <property type="entry name" value="Type I PLP-dependent aspartate aminotransferase-like (Major domain)"/>
    <property type="match status" value="1"/>
</dbReference>
<dbReference type="InterPro" id="IPR015421">
    <property type="entry name" value="PyrdxlP-dep_Trfase_major"/>
</dbReference>
<dbReference type="AlphaFoldDB" id="A0A4R3MQ35"/>
<dbReference type="OrthoDB" id="9802872at2"/>
<dbReference type="EMBL" id="SMAN01000038">
    <property type="protein sequence ID" value="TCT15102.1"/>
    <property type="molecule type" value="Genomic_DNA"/>
</dbReference>
<dbReference type="InterPro" id="IPR051798">
    <property type="entry name" value="Class-II_PLP-Dep_Aminotrans"/>
</dbReference>
<dbReference type="Proteomes" id="UP000294650">
    <property type="component" value="Unassembled WGS sequence"/>
</dbReference>
<accession>A0A4R3MQ35</accession>
<proteinExistence type="inferred from homology"/>
<reference evidence="7 8" key="1">
    <citation type="submission" date="2019-03" db="EMBL/GenBank/DDBJ databases">
        <title>Genomic Encyclopedia of Type Strains, Phase IV (KMG-IV): sequencing the most valuable type-strain genomes for metagenomic binning, comparative biology and taxonomic classification.</title>
        <authorList>
            <person name="Goeker M."/>
        </authorList>
    </citation>
    <scope>NUCLEOTIDE SEQUENCE [LARGE SCALE GENOMIC DNA]</scope>
    <source>
        <strain evidence="7 8">DSM 25894</strain>
    </source>
</reference>
<dbReference type="InterPro" id="IPR027619">
    <property type="entry name" value="C-S_lyase_PatB-like"/>
</dbReference>
<sequence length="395" mass="45396">MEQFQQIIDRTGTRSVKWDLREKIFKRKDVLPMWVADMDFYTADAVKDAIMKRAEHHIYGYTATDESVAEAIQQWLKKRHGWNIDQQWLTYSPGVVTSLHILVQSLTEQGDQVMIQTPVYPPFYSAVNHHNRTLVKNPLKLVNGRYEIDFEDFEARLKNGVKLFILCSPHNPVGRVWTKQELRNMAELCIQYGATIVSDEIHGDLIYEGYEHIPVASLSDEISQHVVTCMSPSKTFNLAGLQASYLITREENLKKKIDKGFKKQGMGMLNTFGVTALEAAYLHGEPWLEELLSVLEDHKQYVMDSFHHKTDQIQVIQPEGTYLLWLDCRKMGMGQEKLNQFMIEHARVGLNDGASFGDEGNGFMRMNIACPKKTVEEGVYRIIQALNSYDKKDGE</sequence>
<feature type="domain" description="Aminotransferase class I/classII large" evidence="6">
    <location>
        <begin position="38"/>
        <end position="382"/>
    </location>
</feature>
<dbReference type="GO" id="GO:0030170">
    <property type="term" value="F:pyridoxal phosphate binding"/>
    <property type="evidence" value="ECO:0007669"/>
    <property type="project" value="InterPro"/>
</dbReference>
<keyword evidence="3" id="KW-0663">Pyridoxal phosphate</keyword>
<evidence type="ECO:0000313" key="7">
    <source>
        <dbReference type="EMBL" id="TCT15102.1"/>
    </source>
</evidence>
<dbReference type="Pfam" id="PF00155">
    <property type="entry name" value="Aminotran_1_2"/>
    <property type="match status" value="1"/>
</dbReference>
<dbReference type="NCBIfam" id="TIGR04350">
    <property type="entry name" value="C_S_lyase_PatB"/>
    <property type="match status" value="1"/>
</dbReference>
<comment type="cofactor">
    <cofactor evidence="1">
        <name>pyridoxal 5'-phosphate</name>
        <dbReference type="ChEBI" id="CHEBI:597326"/>
    </cofactor>
</comment>
<dbReference type="CDD" id="cd00609">
    <property type="entry name" value="AAT_like"/>
    <property type="match status" value="1"/>
</dbReference>
<evidence type="ECO:0000256" key="3">
    <source>
        <dbReference type="ARBA" id="ARBA00022898"/>
    </source>
</evidence>
<keyword evidence="4 7" id="KW-0456">Lyase</keyword>
<evidence type="ECO:0000313" key="8">
    <source>
        <dbReference type="Proteomes" id="UP000294650"/>
    </source>
</evidence>
<dbReference type="PANTHER" id="PTHR43525:SF1">
    <property type="entry name" value="PROTEIN MALY"/>
    <property type="match status" value="1"/>
</dbReference>
<dbReference type="Gene3D" id="3.90.1150.10">
    <property type="entry name" value="Aspartate Aminotransferase, domain 1"/>
    <property type="match status" value="1"/>
</dbReference>
<evidence type="ECO:0000259" key="6">
    <source>
        <dbReference type="Pfam" id="PF00155"/>
    </source>
</evidence>
<dbReference type="InterPro" id="IPR004839">
    <property type="entry name" value="Aminotransferase_I/II_large"/>
</dbReference>
<dbReference type="PANTHER" id="PTHR43525">
    <property type="entry name" value="PROTEIN MALY"/>
    <property type="match status" value="1"/>
</dbReference>
<organism evidence="7 8">
    <name type="scientific">Melghiribacillus thermohalophilus</name>
    <dbReference type="NCBI Taxonomy" id="1324956"/>
    <lineage>
        <taxon>Bacteria</taxon>
        <taxon>Bacillati</taxon>
        <taxon>Bacillota</taxon>
        <taxon>Bacilli</taxon>
        <taxon>Bacillales</taxon>
        <taxon>Bacillaceae</taxon>
        <taxon>Melghiribacillus</taxon>
    </lineage>
</organism>
<dbReference type="RefSeq" id="WP_132373291.1">
    <property type="nucleotide sequence ID" value="NZ_SMAN01000038.1"/>
</dbReference>
<dbReference type="InterPro" id="IPR015424">
    <property type="entry name" value="PyrdxlP-dep_Trfase"/>
</dbReference>
<keyword evidence="8" id="KW-1185">Reference proteome</keyword>
<evidence type="ECO:0000256" key="2">
    <source>
        <dbReference type="ARBA" id="ARBA00012224"/>
    </source>
</evidence>
<protein>
    <recommendedName>
        <fullName evidence="2">cysteine-S-conjugate beta-lyase</fullName>
        <ecNumber evidence="2">4.4.1.13</ecNumber>
    </recommendedName>
</protein>
<dbReference type="EC" id="4.4.1.13" evidence="2"/>
<comment type="similarity">
    <text evidence="5">Belongs to the class-II pyridoxal-phosphate-dependent aminotransferase family. MalY/PatB cystathionine beta-lyase subfamily.</text>
</comment>
<gene>
    <name evidence="7" type="ORF">EDD68_13813</name>
</gene>
<name>A0A4R3MQ35_9BACI</name>
<comment type="caution">
    <text evidence="7">The sequence shown here is derived from an EMBL/GenBank/DDBJ whole genome shotgun (WGS) entry which is preliminary data.</text>
</comment>